<dbReference type="EMBL" id="JADEWZ010000018">
    <property type="protein sequence ID" value="MBE9116903.1"/>
    <property type="molecule type" value="Genomic_DNA"/>
</dbReference>
<protein>
    <submittedName>
        <fullName evidence="1">Uncharacterized protein</fullName>
    </submittedName>
</protein>
<keyword evidence="2" id="KW-1185">Reference proteome</keyword>
<proteinExistence type="predicted"/>
<accession>A0A8J7DXD4</accession>
<sequence>MLYIEIKTRKQIDSTLARKIVNKGCVSAVLTTGKITKPAKKLFDEYDIAYAENIPENIFTKSEA</sequence>
<name>A0A8J7DXD4_9CYAN</name>
<dbReference type="Proteomes" id="UP000654482">
    <property type="component" value="Unassembled WGS sequence"/>
</dbReference>
<evidence type="ECO:0000313" key="2">
    <source>
        <dbReference type="Proteomes" id="UP000654482"/>
    </source>
</evidence>
<organism evidence="1 2">
    <name type="scientific">Lusitaniella coriacea LEGE 07157</name>
    <dbReference type="NCBI Taxonomy" id="945747"/>
    <lineage>
        <taxon>Bacteria</taxon>
        <taxon>Bacillati</taxon>
        <taxon>Cyanobacteriota</taxon>
        <taxon>Cyanophyceae</taxon>
        <taxon>Spirulinales</taxon>
        <taxon>Lusitaniellaceae</taxon>
        <taxon>Lusitaniella</taxon>
    </lineage>
</organism>
<comment type="caution">
    <text evidence="1">The sequence shown here is derived from an EMBL/GenBank/DDBJ whole genome shotgun (WGS) entry which is preliminary data.</text>
</comment>
<dbReference type="AlphaFoldDB" id="A0A8J7DXD4"/>
<evidence type="ECO:0000313" key="1">
    <source>
        <dbReference type="EMBL" id="MBE9116903.1"/>
    </source>
</evidence>
<dbReference type="RefSeq" id="WP_228055669.1">
    <property type="nucleotide sequence ID" value="NZ_JADEWZ010000018.1"/>
</dbReference>
<reference evidence="1" key="1">
    <citation type="submission" date="2020-10" db="EMBL/GenBank/DDBJ databases">
        <authorList>
            <person name="Castelo-Branco R."/>
            <person name="Eusebio N."/>
            <person name="Adriana R."/>
            <person name="Vieira A."/>
            <person name="Brugerolle De Fraissinette N."/>
            <person name="Rezende De Castro R."/>
            <person name="Schneider M.P."/>
            <person name="Vasconcelos V."/>
            <person name="Leao P.N."/>
        </authorList>
    </citation>
    <scope>NUCLEOTIDE SEQUENCE</scope>
    <source>
        <strain evidence="1">LEGE 07157</strain>
    </source>
</reference>
<gene>
    <name evidence="1" type="ORF">IQ249_13430</name>
</gene>